<evidence type="ECO:0000259" key="2">
    <source>
        <dbReference type="PROSITE" id="PS51391"/>
    </source>
</evidence>
<feature type="region of interest" description="Disordered" evidence="1">
    <location>
        <begin position="135"/>
        <end position="156"/>
    </location>
</feature>
<comment type="caution">
    <text evidence="3">The sequence shown here is derived from an EMBL/GenBank/DDBJ whole genome shotgun (WGS) entry which is preliminary data.</text>
</comment>
<feature type="compositionally biased region" description="Polar residues" evidence="1">
    <location>
        <begin position="313"/>
        <end position="325"/>
    </location>
</feature>
<dbReference type="SMART" id="SM00582">
    <property type="entry name" value="RPR"/>
    <property type="match status" value="1"/>
</dbReference>
<dbReference type="EMBL" id="WVTA01000004">
    <property type="protein sequence ID" value="KAK3213498.1"/>
    <property type="molecule type" value="Genomic_DNA"/>
</dbReference>
<proteinExistence type="predicted"/>
<dbReference type="InterPro" id="IPR008942">
    <property type="entry name" value="ENTH_VHS"/>
</dbReference>
<dbReference type="Pfam" id="PF04818">
    <property type="entry name" value="CID"/>
    <property type="match status" value="1"/>
</dbReference>
<dbReference type="PROSITE" id="PS51391">
    <property type="entry name" value="CID"/>
    <property type="match status" value="1"/>
</dbReference>
<evidence type="ECO:0000313" key="4">
    <source>
        <dbReference type="Proteomes" id="UP001280581"/>
    </source>
</evidence>
<dbReference type="GO" id="GO:0031124">
    <property type="term" value="P:mRNA 3'-end processing"/>
    <property type="evidence" value="ECO:0007669"/>
    <property type="project" value="InterPro"/>
</dbReference>
<dbReference type="PANTHER" id="PTHR12460:SF0">
    <property type="entry name" value="CID DOMAIN-CONTAINING PROTEIN-RELATED"/>
    <property type="match status" value="1"/>
</dbReference>
<evidence type="ECO:0000256" key="1">
    <source>
        <dbReference type="SAM" id="MobiDB-lite"/>
    </source>
</evidence>
<dbReference type="PANTHER" id="PTHR12460">
    <property type="entry name" value="CYCLIN-DEPENDENT KINASE INHIBITOR-RELATED PROTEIN"/>
    <property type="match status" value="1"/>
</dbReference>
<protein>
    <recommendedName>
        <fullName evidence="2">CID domain-containing protein</fullName>
    </recommendedName>
</protein>
<dbReference type="GO" id="GO:0099122">
    <property type="term" value="F:RNA polymerase II C-terminal domain binding"/>
    <property type="evidence" value="ECO:0007669"/>
    <property type="project" value="InterPro"/>
</dbReference>
<evidence type="ECO:0000313" key="3">
    <source>
        <dbReference type="EMBL" id="KAK3213498.1"/>
    </source>
</evidence>
<dbReference type="CDD" id="cd17003">
    <property type="entry name" value="CID_Rtt103"/>
    <property type="match status" value="1"/>
</dbReference>
<gene>
    <name evidence="3" type="ORF">GRF29_28g76570</name>
</gene>
<sequence>MAFTEDSLKAKLSSLNETQDSISGVGQWILFHRRHADKIAAVWSQRVKESTPSKKLTLIYLANEILQQARIRKREMFLEAFDPIIVDGSTHAYKGTSPEIQSKMRRVFEVWRSRQVLRPQVLEELERSLDDIDRTRSSKKPLGQLGGSLFSNSSLPPDLKPVEPLATSLHKADLAAKPALTSAHQDYDKLTSPSASIPTPPMHAAALAALVKKLALAENAVADSIKARTALVSGLEALLQTTRSKLAADEAQLTDLASRKLAIETRKSEVEAAILQGLSAAETNKISAAPLPSLSERPRIEELTPPPMESFTPVGSPTLPATNLPSVPDDVLPEAVSHPVEPVAVAPPRTKIPAPRHPRRASER</sequence>
<dbReference type="AlphaFoldDB" id="A0AAN6M0B9"/>
<dbReference type="SUPFAM" id="SSF48464">
    <property type="entry name" value="ENTH/VHS domain"/>
    <property type="match status" value="1"/>
</dbReference>
<name>A0AAN6M0B9_9PLEO</name>
<accession>A0AAN6M0B9</accession>
<feature type="region of interest" description="Disordered" evidence="1">
    <location>
        <begin position="289"/>
        <end position="364"/>
    </location>
</feature>
<feature type="compositionally biased region" description="Basic residues" evidence="1">
    <location>
        <begin position="354"/>
        <end position="364"/>
    </location>
</feature>
<dbReference type="InterPro" id="IPR006569">
    <property type="entry name" value="CID_dom"/>
</dbReference>
<dbReference type="Gene3D" id="1.25.40.90">
    <property type="match status" value="1"/>
</dbReference>
<organism evidence="3 4">
    <name type="scientific">Pseudopithomyces chartarum</name>
    <dbReference type="NCBI Taxonomy" id="1892770"/>
    <lineage>
        <taxon>Eukaryota</taxon>
        <taxon>Fungi</taxon>
        <taxon>Dikarya</taxon>
        <taxon>Ascomycota</taxon>
        <taxon>Pezizomycotina</taxon>
        <taxon>Dothideomycetes</taxon>
        <taxon>Pleosporomycetidae</taxon>
        <taxon>Pleosporales</taxon>
        <taxon>Massarineae</taxon>
        <taxon>Didymosphaeriaceae</taxon>
        <taxon>Pseudopithomyces</taxon>
    </lineage>
</organism>
<feature type="domain" description="CID" evidence="2">
    <location>
        <begin position="1"/>
        <end position="133"/>
    </location>
</feature>
<dbReference type="InterPro" id="IPR047883">
    <property type="entry name" value="Rtt103-like_CID"/>
</dbReference>
<reference evidence="3 4" key="1">
    <citation type="submission" date="2021-02" db="EMBL/GenBank/DDBJ databases">
        <title>Genome assembly of Pseudopithomyces chartarum.</title>
        <authorList>
            <person name="Jauregui R."/>
            <person name="Singh J."/>
            <person name="Voisey C."/>
        </authorList>
    </citation>
    <scope>NUCLEOTIDE SEQUENCE [LARGE SCALE GENOMIC DNA]</scope>
    <source>
        <strain evidence="3 4">AGR01</strain>
    </source>
</reference>
<keyword evidence="4" id="KW-1185">Reference proteome</keyword>
<dbReference type="Proteomes" id="UP001280581">
    <property type="component" value="Unassembled WGS sequence"/>
</dbReference>